<sequence>MTNKLFQYNAWNLDKLLPNEYLIKLNQSMPESEFRRQLGPVTTYLRTYGNRNTGFRFSSELTKPALTDYIVAHTTLTATDFELVDFSDINPRTSFFHL</sequence>
<dbReference type="Proteomes" id="UP000050920">
    <property type="component" value="Unassembled WGS sequence"/>
</dbReference>
<comment type="caution">
    <text evidence="1">The sequence shown here is derived from an EMBL/GenBank/DDBJ whole genome shotgun (WGS) entry which is preliminary data.</text>
</comment>
<organism evidence="1 2">
    <name type="scientific">Lactiplantibacillus fabifermentans DSM 21115</name>
    <dbReference type="NCBI Taxonomy" id="1413187"/>
    <lineage>
        <taxon>Bacteria</taxon>
        <taxon>Bacillati</taxon>
        <taxon>Bacillota</taxon>
        <taxon>Bacilli</taxon>
        <taxon>Lactobacillales</taxon>
        <taxon>Lactobacillaceae</taxon>
        <taxon>Lactiplantibacillus</taxon>
    </lineage>
</organism>
<protein>
    <submittedName>
        <fullName evidence="1">Uncharacterized protein</fullName>
    </submittedName>
</protein>
<proteinExistence type="predicted"/>
<keyword evidence="2" id="KW-1185">Reference proteome</keyword>
<evidence type="ECO:0000313" key="1">
    <source>
        <dbReference type="EMBL" id="KRO25557.1"/>
    </source>
</evidence>
<dbReference type="EMBL" id="AYGX02000146">
    <property type="protein sequence ID" value="KRO25557.1"/>
    <property type="molecule type" value="Genomic_DNA"/>
</dbReference>
<name>A0A0R2NIF7_9LACO</name>
<reference evidence="1 2" key="1">
    <citation type="journal article" date="2015" name="Genome Announc.">
        <title>Expanding the biotechnology potential of lactobacilli through comparative genomics of 213 strains and associated genera.</title>
        <authorList>
            <person name="Sun Z."/>
            <person name="Harris H.M."/>
            <person name="McCann A."/>
            <person name="Guo C."/>
            <person name="Argimon S."/>
            <person name="Zhang W."/>
            <person name="Yang X."/>
            <person name="Jeffery I.B."/>
            <person name="Cooney J.C."/>
            <person name="Kagawa T.F."/>
            <person name="Liu W."/>
            <person name="Song Y."/>
            <person name="Salvetti E."/>
            <person name="Wrobel A."/>
            <person name="Rasinkangas P."/>
            <person name="Parkhill J."/>
            <person name="Rea M.C."/>
            <person name="O'Sullivan O."/>
            <person name="Ritari J."/>
            <person name="Douillard F.P."/>
            <person name="Paul Ross R."/>
            <person name="Yang R."/>
            <person name="Briner A.E."/>
            <person name="Felis G.E."/>
            <person name="de Vos W.M."/>
            <person name="Barrangou R."/>
            <person name="Klaenhammer T.R."/>
            <person name="Caufield P.W."/>
            <person name="Cui Y."/>
            <person name="Zhang H."/>
            <person name="O'Toole P.W."/>
        </authorList>
    </citation>
    <scope>NUCLEOTIDE SEQUENCE [LARGE SCALE GENOMIC DNA]</scope>
    <source>
        <strain evidence="1 2">DSM 21115</strain>
    </source>
</reference>
<accession>A0A0R2NIF7</accession>
<evidence type="ECO:0000313" key="2">
    <source>
        <dbReference type="Proteomes" id="UP000050920"/>
    </source>
</evidence>
<dbReference type="RefSeq" id="WP_024624562.1">
    <property type="nucleotide sequence ID" value="NZ_AYGX02000146.1"/>
</dbReference>
<dbReference type="AlphaFoldDB" id="A0A0R2NIF7"/>
<gene>
    <name evidence="1" type="ORF">DY78_GL001222</name>
</gene>